<comment type="similarity">
    <text evidence="2 5">Belongs to the GMC oxidoreductase family.</text>
</comment>
<evidence type="ECO:0000313" key="8">
    <source>
        <dbReference type="Proteomes" id="UP001500804"/>
    </source>
</evidence>
<feature type="domain" description="Glucose-methanol-choline oxidoreductase N-terminal" evidence="6">
    <location>
        <begin position="71"/>
        <end position="94"/>
    </location>
</feature>
<dbReference type="PANTHER" id="PTHR11552">
    <property type="entry name" value="GLUCOSE-METHANOL-CHOLINE GMC OXIDOREDUCTASE"/>
    <property type="match status" value="1"/>
</dbReference>
<evidence type="ECO:0000256" key="3">
    <source>
        <dbReference type="ARBA" id="ARBA00022630"/>
    </source>
</evidence>
<gene>
    <name evidence="7" type="ORF">GCM10023320_44070</name>
</gene>
<reference evidence="8" key="1">
    <citation type="journal article" date="2019" name="Int. J. Syst. Evol. Microbiol.">
        <title>The Global Catalogue of Microorganisms (GCM) 10K type strain sequencing project: providing services to taxonomists for standard genome sequencing and annotation.</title>
        <authorList>
            <consortium name="The Broad Institute Genomics Platform"/>
            <consortium name="The Broad Institute Genome Sequencing Center for Infectious Disease"/>
            <person name="Wu L."/>
            <person name="Ma J."/>
        </authorList>
    </citation>
    <scope>NUCLEOTIDE SEQUENCE [LARGE SCALE GENOMIC DNA]</scope>
    <source>
        <strain evidence="8">JCM 18302</strain>
    </source>
</reference>
<dbReference type="PIRSF" id="PIRSF000137">
    <property type="entry name" value="Alcohol_oxidase"/>
    <property type="match status" value="1"/>
</dbReference>
<evidence type="ECO:0000256" key="2">
    <source>
        <dbReference type="ARBA" id="ARBA00010790"/>
    </source>
</evidence>
<dbReference type="InterPro" id="IPR012132">
    <property type="entry name" value="GMC_OxRdtase"/>
</dbReference>
<protein>
    <submittedName>
        <fullName evidence="7">GMC family oxidoreductase N-terminal domain-containing protein</fullName>
    </submittedName>
</protein>
<comment type="cofactor">
    <cofactor evidence="1">
        <name>FAD</name>
        <dbReference type="ChEBI" id="CHEBI:57692"/>
    </cofactor>
</comment>
<dbReference type="SUPFAM" id="SSF51905">
    <property type="entry name" value="FAD/NAD(P)-binding domain"/>
    <property type="match status" value="1"/>
</dbReference>
<keyword evidence="3 5" id="KW-0285">Flavoprotein</keyword>
<dbReference type="Proteomes" id="UP001500804">
    <property type="component" value="Unassembled WGS sequence"/>
</dbReference>
<evidence type="ECO:0000256" key="1">
    <source>
        <dbReference type="ARBA" id="ARBA00001974"/>
    </source>
</evidence>
<dbReference type="InterPro" id="IPR036188">
    <property type="entry name" value="FAD/NAD-bd_sf"/>
</dbReference>
<evidence type="ECO:0000256" key="4">
    <source>
        <dbReference type="ARBA" id="ARBA00022827"/>
    </source>
</evidence>
<evidence type="ECO:0000259" key="6">
    <source>
        <dbReference type="PROSITE" id="PS00623"/>
    </source>
</evidence>
<dbReference type="PANTHER" id="PTHR11552:SF147">
    <property type="entry name" value="CHOLINE DEHYDROGENASE, MITOCHONDRIAL"/>
    <property type="match status" value="1"/>
</dbReference>
<dbReference type="PROSITE" id="PS00623">
    <property type="entry name" value="GMC_OXRED_1"/>
    <property type="match status" value="1"/>
</dbReference>
<sequence length="472" mass="48701">MYDVVVVGAGSAGCALAGRLAEDAGRRVLLLEAGPLAASPDWLDGARPGHPLNWSYAAELRPGHTVAVPRGRVVGGSSAINGANWVRATPGDTAAWDLPGWSWADLLPHFVRSEHDLDLPTAPGHGDRGPVPVRRPAGPLLHPVAERFLVAAQRLGHPLEPDKNAAAAPGAGLVPSNAGDGVRTCAADAYLRGHPNLTLRADAPVARVLLDGDSARGVALLDGTVVEAAEVVLAAGGVATPHLLMLSGIGPADALRGVGVPVVRDLPVGRGFSDHPVVFVPFTTSDPPAHPGAPGSQAALDWDSGADPAGDVEVLAFVRPFTPAGELHLMCMVTSPDSRGTVTLTSPDPRVRPRIDYHYLRTEHDRRLLRHAIRTAADLLRGGVGTRVAPGGDVLGSDRELDGWIGAHLGTAVHMCGSAAIGPVVDPQLRVHGIAGLRVADTSVLPRAPRRGTAATAVALGEKAADLLRTAS</sequence>
<dbReference type="RefSeq" id="WP_345607143.1">
    <property type="nucleotide sequence ID" value="NZ_BAABJO010000016.1"/>
</dbReference>
<dbReference type="Pfam" id="PF00732">
    <property type="entry name" value="GMC_oxred_N"/>
    <property type="match status" value="1"/>
</dbReference>
<organism evidence="7 8">
    <name type="scientific">Pseudonocardia adelaidensis</name>
    <dbReference type="NCBI Taxonomy" id="648754"/>
    <lineage>
        <taxon>Bacteria</taxon>
        <taxon>Bacillati</taxon>
        <taxon>Actinomycetota</taxon>
        <taxon>Actinomycetes</taxon>
        <taxon>Pseudonocardiales</taxon>
        <taxon>Pseudonocardiaceae</taxon>
        <taxon>Pseudonocardia</taxon>
    </lineage>
</organism>
<proteinExistence type="inferred from homology"/>
<dbReference type="SUPFAM" id="SSF54373">
    <property type="entry name" value="FAD-linked reductases, C-terminal domain"/>
    <property type="match status" value="1"/>
</dbReference>
<keyword evidence="4 5" id="KW-0274">FAD</keyword>
<dbReference type="Pfam" id="PF05199">
    <property type="entry name" value="GMC_oxred_C"/>
    <property type="match status" value="1"/>
</dbReference>
<dbReference type="InterPro" id="IPR000172">
    <property type="entry name" value="GMC_OxRdtase_N"/>
</dbReference>
<accession>A0ABP9NNT4</accession>
<keyword evidence="8" id="KW-1185">Reference proteome</keyword>
<comment type="caution">
    <text evidence="7">The sequence shown here is derived from an EMBL/GenBank/DDBJ whole genome shotgun (WGS) entry which is preliminary data.</text>
</comment>
<dbReference type="Gene3D" id="3.50.50.60">
    <property type="entry name" value="FAD/NAD(P)-binding domain"/>
    <property type="match status" value="1"/>
</dbReference>
<name>A0ABP9NNT4_9PSEU</name>
<evidence type="ECO:0000313" key="7">
    <source>
        <dbReference type="EMBL" id="GAA5127139.1"/>
    </source>
</evidence>
<dbReference type="InterPro" id="IPR007867">
    <property type="entry name" value="GMC_OxRtase_C"/>
</dbReference>
<dbReference type="EMBL" id="BAABJO010000016">
    <property type="protein sequence ID" value="GAA5127139.1"/>
    <property type="molecule type" value="Genomic_DNA"/>
</dbReference>
<dbReference type="Gene3D" id="3.30.410.40">
    <property type="match status" value="1"/>
</dbReference>
<evidence type="ECO:0000256" key="5">
    <source>
        <dbReference type="RuleBase" id="RU003968"/>
    </source>
</evidence>